<protein>
    <submittedName>
        <fullName evidence="2">Uncharacterized protein</fullName>
    </submittedName>
</protein>
<evidence type="ECO:0000313" key="3">
    <source>
        <dbReference type="Proteomes" id="UP001189429"/>
    </source>
</evidence>
<reference evidence="2" key="1">
    <citation type="submission" date="2023-10" db="EMBL/GenBank/DDBJ databases">
        <authorList>
            <person name="Chen Y."/>
            <person name="Shah S."/>
            <person name="Dougan E. K."/>
            <person name="Thang M."/>
            <person name="Chan C."/>
        </authorList>
    </citation>
    <scope>NUCLEOTIDE SEQUENCE [LARGE SCALE GENOMIC DNA]</scope>
</reference>
<keyword evidence="1" id="KW-0472">Membrane</keyword>
<evidence type="ECO:0000313" key="2">
    <source>
        <dbReference type="EMBL" id="CAK0793631.1"/>
    </source>
</evidence>
<proteinExistence type="predicted"/>
<feature type="transmembrane region" description="Helical" evidence="1">
    <location>
        <begin position="93"/>
        <end position="115"/>
    </location>
</feature>
<dbReference type="EMBL" id="CAUYUJ010001003">
    <property type="protein sequence ID" value="CAK0793631.1"/>
    <property type="molecule type" value="Genomic_DNA"/>
</dbReference>
<sequence>MRQIRRVGAKIWYVEWGRHIQAMARAMYTGGPSWESYERYKRRQHALLGIEEGEVESGMRSTHSAGIATTVSSQCAYSEKADNVCTRITESPAFLTVSMFFTLLNVVWIGISTVLGEFNQSLWDRQIESIIQLMVSRCIVLSRSRFRS</sequence>
<evidence type="ECO:0000256" key="1">
    <source>
        <dbReference type="SAM" id="Phobius"/>
    </source>
</evidence>
<gene>
    <name evidence="2" type="ORF">PCOR1329_LOCUS3873</name>
</gene>
<dbReference type="Proteomes" id="UP001189429">
    <property type="component" value="Unassembled WGS sequence"/>
</dbReference>
<comment type="caution">
    <text evidence="2">The sequence shown here is derived from an EMBL/GenBank/DDBJ whole genome shotgun (WGS) entry which is preliminary data.</text>
</comment>
<accession>A0ABN9PP86</accession>
<organism evidence="2 3">
    <name type="scientific">Prorocentrum cordatum</name>
    <dbReference type="NCBI Taxonomy" id="2364126"/>
    <lineage>
        <taxon>Eukaryota</taxon>
        <taxon>Sar</taxon>
        <taxon>Alveolata</taxon>
        <taxon>Dinophyceae</taxon>
        <taxon>Prorocentrales</taxon>
        <taxon>Prorocentraceae</taxon>
        <taxon>Prorocentrum</taxon>
    </lineage>
</organism>
<name>A0ABN9PP86_9DINO</name>
<keyword evidence="3" id="KW-1185">Reference proteome</keyword>
<keyword evidence="1" id="KW-1133">Transmembrane helix</keyword>
<keyword evidence="1" id="KW-0812">Transmembrane</keyword>